<accession>A0ACC0IKX7</accession>
<name>A0ACC0IKX7_9ERIC</name>
<organism evidence="1 2">
    <name type="scientific">Camellia lanceoleosa</name>
    <dbReference type="NCBI Taxonomy" id="1840588"/>
    <lineage>
        <taxon>Eukaryota</taxon>
        <taxon>Viridiplantae</taxon>
        <taxon>Streptophyta</taxon>
        <taxon>Embryophyta</taxon>
        <taxon>Tracheophyta</taxon>
        <taxon>Spermatophyta</taxon>
        <taxon>Magnoliopsida</taxon>
        <taxon>eudicotyledons</taxon>
        <taxon>Gunneridae</taxon>
        <taxon>Pentapetalae</taxon>
        <taxon>asterids</taxon>
        <taxon>Ericales</taxon>
        <taxon>Theaceae</taxon>
        <taxon>Camellia</taxon>
    </lineage>
</organism>
<dbReference type="EMBL" id="CM045760">
    <property type="protein sequence ID" value="KAI8025723.1"/>
    <property type="molecule type" value="Genomic_DNA"/>
</dbReference>
<sequence>MVMRQRCIDRGALTLASAEVKFQIDTETHDPLDIGYYGVASLGGFAWTKQWSNADNISVEYPQVHAIEDTGLSNAVLESHTSIKLKPKKSPNRGVSFWRRSTRIRFLMTYLRNQLSIVMTVSEVFCPDLDGFFPTSEYTRGKETPRSEVKGGVEGLVCQTHGAAEFIDVIVAKADDIFGGRSLMGRNLLQAQKGITVVFISMHQFFSPLSKVKDEQQNGVVELKDVQDNHRYLLLVLSVIIQNAFISRTCLEMYVELGD</sequence>
<dbReference type="Proteomes" id="UP001060215">
    <property type="component" value="Chromosome 3"/>
</dbReference>
<keyword evidence="2" id="KW-1185">Reference proteome</keyword>
<protein>
    <submittedName>
        <fullName evidence="1">CMP-sialic acid transporter 2</fullName>
    </submittedName>
</protein>
<gene>
    <name evidence="1" type="ORF">LOK49_LG02G02668</name>
</gene>
<comment type="caution">
    <text evidence="1">The sequence shown here is derived from an EMBL/GenBank/DDBJ whole genome shotgun (WGS) entry which is preliminary data.</text>
</comment>
<reference evidence="1 2" key="1">
    <citation type="journal article" date="2022" name="Plant J.">
        <title>Chromosome-level genome of Camellia lanceoleosa provides a valuable resource for understanding genome evolution and self-incompatibility.</title>
        <authorList>
            <person name="Gong W."/>
            <person name="Xiao S."/>
            <person name="Wang L."/>
            <person name="Liao Z."/>
            <person name="Chang Y."/>
            <person name="Mo W."/>
            <person name="Hu G."/>
            <person name="Li W."/>
            <person name="Zhao G."/>
            <person name="Zhu H."/>
            <person name="Hu X."/>
            <person name="Ji K."/>
            <person name="Xiang X."/>
            <person name="Song Q."/>
            <person name="Yuan D."/>
            <person name="Jin S."/>
            <person name="Zhang L."/>
        </authorList>
    </citation>
    <scope>NUCLEOTIDE SEQUENCE [LARGE SCALE GENOMIC DNA]</scope>
    <source>
        <strain evidence="1">SQ_2022a</strain>
    </source>
</reference>
<proteinExistence type="predicted"/>
<evidence type="ECO:0000313" key="1">
    <source>
        <dbReference type="EMBL" id="KAI8025723.1"/>
    </source>
</evidence>
<evidence type="ECO:0000313" key="2">
    <source>
        <dbReference type="Proteomes" id="UP001060215"/>
    </source>
</evidence>